<dbReference type="InterPro" id="IPR036289">
    <property type="entry name" value="YfhH"/>
</dbReference>
<protein>
    <submittedName>
        <fullName evidence="2">Type III secretory pathway component EscU</fullName>
    </submittedName>
</protein>
<dbReference type="Pfam" id="PF08838">
    <property type="entry name" value="DUF1811"/>
    <property type="match status" value="1"/>
</dbReference>
<keyword evidence="3" id="KW-1185">Reference proteome</keyword>
<feature type="coiled-coil region" evidence="1">
    <location>
        <begin position="2"/>
        <end position="32"/>
    </location>
</feature>
<keyword evidence="1" id="KW-0175">Coiled coil</keyword>
<accession>A0ABU1IM21</accession>
<comment type="caution">
    <text evidence="2">The sequence shown here is derived from an EMBL/GenBank/DDBJ whole genome shotgun (WGS) entry which is preliminary data.</text>
</comment>
<dbReference type="Proteomes" id="UP001185012">
    <property type="component" value="Unassembled WGS sequence"/>
</dbReference>
<name>A0ABU1IM21_9BACL</name>
<evidence type="ECO:0000256" key="1">
    <source>
        <dbReference type="SAM" id="Coils"/>
    </source>
</evidence>
<dbReference type="SUPFAM" id="SSF101697">
    <property type="entry name" value="Hypothetical protein YfhH"/>
    <property type="match status" value="1"/>
</dbReference>
<dbReference type="Gene3D" id="2.30.30.340">
    <property type="entry name" value="Hypothetical protein YfhH like domains"/>
    <property type="match status" value="1"/>
</dbReference>
<gene>
    <name evidence="2" type="ORF">JOE21_001739</name>
</gene>
<reference evidence="2 3" key="1">
    <citation type="submission" date="2023-07" db="EMBL/GenBank/DDBJ databases">
        <title>Genomic Encyclopedia of Type Strains, Phase IV (KMG-IV): sequencing the most valuable type-strain genomes for metagenomic binning, comparative biology and taxonomic classification.</title>
        <authorList>
            <person name="Goeker M."/>
        </authorList>
    </citation>
    <scope>NUCLEOTIDE SEQUENCE [LARGE SCALE GENOMIC DNA]</scope>
    <source>
        <strain evidence="2 3">DSM 45903</strain>
    </source>
</reference>
<dbReference type="EMBL" id="JAVDQG010000003">
    <property type="protein sequence ID" value="MDR6225741.1"/>
    <property type="molecule type" value="Genomic_DNA"/>
</dbReference>
<dbReference type="Gene3D" id="1.10.287.880">
    <property type="entry name" value="Hypothetical protein YfhH domain"/>
    <property type="match status" value="1"/>
</dbReference>
<organism evidence="2 3">
    <name type="scientific">Desmospora profundinema</name>
    <dbReference type="NCBI Taxonomy" id="1571184"/>
    <lineage>
        <taxon>Bacteria</taxon>
        <taxon>Bacillati</taxon>
        <taxon>Bacillota</taxon>
        <taxon>Bacilli</taxon>
        <taxon>Bacillales</taxon>
        <taxon>Thermoactinomycetaceae</taxon>
        <taxon>Desmospora</taxon>
    </lineage>
</organism>
<dbReference type="InterPro" id="IPR014938">
    <property type="entry name" value="YfhH-like"/>
</dbReference>
<dbReference type="RefSeq" id="WP_309864771.1">
    <property type="nucleotide sequence ID" value="NZ_JAVDQG010000003.1"/>
</dbReference>
<evidence type="ECO:0000313" key="2">
    <source>
        <dbReference type="EMBL" id="MDR6225741.1"/>
    </source>
</evidence>
<sequence length="109" mass="12676">MIHYSRMSAEELKREMERLKQEETRARRASMTGEMAVIERQIQFVRSYLRNPAEIKPGLRYRVEGETIPFHVNDLNGVMAWGTYEGSPIQEAIPIGILHPMEEDTDDAR</sequence>
<proteinExistence type="predicted"/>
<evidence type="ECO:0000313" key="3">
    <source>
        <dbReference type="Proteomes" id="UP001185012"/>
    </source>
</evidence>